<evidence type="ECO:0000313" key="1">
    <source>
        <dbReference type="EMBL" id="OLN25851.1"/>
    </source>
</evidence>
<dbReference type="EMBL" id="MLBF01000097">
    <property type="protein sequence ID" value="OLN25851.1"/>
    <property type="molecule type" value="Genomic_DNA"/>
</dbReference>
<dbReference type="Proteomes" id="UP000186102">
    <property type="component" value="Unassembled WGS sequence"/>
</dbReference>
<gene>
    <name evidence="1" type="ORF">DSOL_5207</name>
</gene>
<organism evidence="1 2">
    <name type="scientific">Desulfosporosinus metallidurans</name>
    <dbReference type="NCBI Taxonomy" id="1888891"/>
    <lineage>
        <taxon>Bacteria</taxon>
        <taxon>Bacillati</taxon>
        <taxon>Bacillota</taxon>
        <taxon>Clostridia</taxon>
        <taxon>Eubacteriales</taxon>
        <taxon>Desulfitobacteriaceae</taxon>
        <taxon>Desulfosporosinus</taxon>
    </lineage>
</organism>
<proteinExistence type="predicted"/>
<keyword evidence="2" id="KW-1185">Reference proteome</keyword>
<sequence length="66" mass="7193">MLGFAFHLSVDLAGRGSFLWSRVFYQDPGLAPLLFCGLGIWGTLVFLDPIAESSSSEPVANFKKTN</sequence>
<dbReference type="AlphaFoldDB" id="A0A1Q8QEW3"/>
<reference evidence="1 2" key="1">
    <citation type="submission" date="2016-09" db="EMBL/GenBank/DDBJ databases">
        <title>Complete genome of Desulfosporosinus sp. OL.</title>
        <authorList>
            <person name="Mardanov A."/>
            <person name="Beletsky A."/>
            <person name="Panova A."/>
            <person name="Karnachuk O."/>
            <person name="Ravin N."/>
        </authorList>
    </citation>
    <scope>NUCLEOTIDE SEQUENCE [LARGE SCALE GENOMIC DNA]</scope>
    <source>
        <strain evidence="1 2">OL</strain>
    </source>
</reference>
<evidence type="ECO:0000313" key="2">
    <source>
        <dbReference type="Proteomes" id="UP000186102"/>
    </source>
</evidence>
<comment type="caution">
    <text evidence="1">The sequence shown here is derived from an EMBL/GenBank/DDBJ whole genome shotgun (WGS) entry which is preliminary data.</text>
</comment>
<protein>
    <submittedName>
        <fullName evidence="1">Uncharacterized protein</fullName>
    </submittedName>
</protein>
<dbReference type="STRING" id="1888891.DSOL_5207"/>
<name>A0A1Q8QEW3_9FIRM</name>
<accession>A0A1Q8QEW3</accession>